<dbReference type="Pfam" id="PF25954">
    <property type="entry name" value="Beta-barrel_RND_2"/>
    <property type="match status" value="1"/>
</dbReference>
<dbReference type="InterPro" id="IPR058649">
    <property type="entry name" value="CzcB_C"/>
</dbReference>
<dbReference type="Gene3D" id="2.40.30.170">
    <property type="match status" value="1"/>
</dbReference>
<dbReference type="EMBL" id="MWQO01000005">
    <property type="protein sequence ID" value="THD11958.1"/>
    <property type="molecule type" value="Genomic_DNA"/>
</dbReference>
<name>A0A4S3KU16_9GAMM</name>
<feature type="chain" id="PRO_5020907334" evidence="3">
    <location>
        <begin position="22"/>
        <end position="362"/>
    </location>
</feature>
<keyword evidence="3" id="KW-0732">Signal</keyword>
<dbReference type="Gene3D" id="2.40.50.100">
    <property type="match status" value="1"/>
</dbReference>
<keyword evidence="7" id="KW-1185">Reference proteome</keyword>
<feature type="domain" description="CusB-like beta-barrel" evidence="4">
    <location>
        <begin position="210"/>
        <end position="280"/>
    </location>
</feature>
<feature type="coiled-coil region" evidence="2">
    <location>
        <begin position="103"/>
        <end position="168"/>
    </location>
</feature>
<proteinExistence type="inferred from homology"/>
<dbReference type="RefSeq" id="WP_081127699.1">
    <property type="nucleotide sequence ID" value="NZ_LDOS01000002.1"/>
</dbReference>
<dbReference type="Proteomes" id="UP000307749">
    <property type="component" value="Unassembled WGS sequence"/>
</dbReference>
<dbReference type="PROSITE" id="PS51257">
    <property type="entry name" value="PROKAR_LIPOPROTEIN"/>
    <property type="match status" value="1"/>
</dbReference>
<reference evidence="6 7" key="1">
    <citation type="submission" date="2017-02" db="EMBL/GenBank/DDBJ databases">
        <title>Whole genome sequencing of Metallibacterium scheffleri DSM 24874 (T).</title>
        <authorList>
            <person name="Kumar S."/>
            <person name="Patil P."/>
            <person name="Patil P.B."/>
        </authorList>
    </citation>
    <scope>NUCLEOTIDE SEQUENCE [LARGE SCALE GENOMIC DNA]</scope>
    <source>
        <strain evidence="6 7">DSM 24874</strain>
    </source>
</reference>
<dbReference type="InterPro" id="IPR058792">
    <property type="entry name" value="Beta-barrel_RND_2"/>
</dbReference>
<comment type="similarity">
    <text evidence="1">Belongs to the membrane fusion protein (MFP) (TC 8.A.1) family.</text>
</comment>
<evidence type="ECO:0000259" key="4">
    <source>
        <dbReference type="Pfam" id="PF25954"/>
    </source>
</evidence>
<evidence type="ECO:0000256" key="2">
    <source>
        <dbReference type="SAM" id="Coils"/>
    </source>
</evidence>
<keyword evidence="2" id="KW-0175">Coiled coil</keyword>
<evidence type="ECO:0000256" key="1">
    <source>
        <dbReference type="ARBA" id="ARBA00009477"/>
    </source>
</evidence>
<gene>
    <name evidence="6" type="ORF">B1806_01490</name>
</gene>
<dbReference type="Gene3D" id="1.10.287.470">
    <property type="entry name" value="Helix hairpin bin"/>
    <property type="match status" value="1"/>
</dbReference>
<dbReference type="GO" id="GO:1990281">
    <property type="term" value="C:efflux pump complex"/>
    <property type="evidence" value="ECO:0007669"/>
    <property type="project" value="TreeGrafter"/>
</dbReference>
<protein>
    <submittedName>
        <fullName evidence="6">Uncharacterized protein</fullName>
    </submittedName>
</protein>
<dbReference type="PANTHER" id="PTHR30469">
    <property type="entry name" value="MULTIDRUG RESISTANCE PROTEIN MDTA"/>
    <property type="match status" value="1"/>
</dbReference>
<evidence type="ECO:0000313" key="6">
    <source>
        <dbReference type="EMBL" id="THD11958.1"/>
    </source>
</evidence>
<dbReference type="SUPFAM" id="SSF111369">
    <property type="entry name" value="HlyD-like secretion proteins"/>
    <property type="match status" value="1"/>
</dbReference>
<feature type="signal peptide" evidence="3">
    <location>
        <begin position="1"/>
        <end position="21"/>
    </location>
</feature>
<dbReference type="Gene3D" id="2.40.420.20">
    <property type="match status" value="1"/>
</dbReference>
<dbReference type="InterPro" id="IPR006143">
    <property type="entry name" value="RND_pump_MFP"/>
</dbReference>
<feature type="domain" description="CzcB-like C-terminal circularly permuted SH3-like" evidence="5">
    <location>
        <begin position="289"/>
        <end position="341"/>
    </location>
</feature>
<evidence type="ECO:0000313" key="7">
    <source>
        <dbReference type="Proteomes" id="UP000307749"/>
    </source>
</evidence>
<dbReference type="PANTHER" id="PTHR30469:SF18">
    <property type="entry name" value="RESISTANCE-NODULATION-CELL DIVISION (RND) EFFLUX MEMBRANE FUSION PROTEIN-RELATED"/>
    <property type="match status" value="1"/>
</dbReference>
<sequence length="362" mass="38633">MPSLRGLLLGAVVTPALVLTACSHPQAPAVVANAAAPIPVLTVSEQVTPRDRVWDGTVQAVNRATLSAQTAGRVVELPFDVNDYVPKGAVVARFTDVEQGSAARAAAAQVRSAQAAYTDAEAQYSRIAQVYARKLVSKAQYDQTLAARDSARAALDAAQQNARAALQSQNYTVVRAPYAGIVTQRFVQIGEAVQPGQPLIAGISLNQLRVELQVPQSDVDAIRKYARAWVVLDGGRKRIEAAKVIVFPYADPTTHTFTVRLELPPADTGLNPGEVVQVAFMIGSRPRLLVPDSALLQRGEITGVYVVRDGGITLRQVRLGARFGAQVEVISGLTAGETIARNPLQAVAWLVKQHRKSNDQGA</sequence>
<evidence type="ECO:0000259" key="5">
    <source>
        <dbReference type="Pfam" id="PF25975"/>
    </source>
</evidence>
<accession>A0A4S3KU16</accession>
<comment type="caution">
    <text evidence="6">The sequence shown here is derived from an EMBL/GenBank/DDBJ whole genome shotgun (WGS) entry which is preliminary data.</text>
</comment>
<dbReference type="GO" id="GO:0015562">
    <property type="term" value="F:efflux transmembrane transporter activity"/>
    <property type="evidence" value="ECO:0007669"/>
    <property type="project" value="TreeGrafter"/>
</dbReference>
<dbReference type="Pfam" id="PF25975">
    <property type="entry name" value="CzcB_C"/>
    <property type="match status" value="1"/>
</dbReference>
<dbReference type="NCBIfam" id="TIGR01730">
    <property type="entry name" value="RND_mfp"/>
    <property type="match status" value="1"/>
</dbReference>
<evidence type="ECO:0000256" key="3">
    <source>
        <dbReference type="SAM" id="SignalP"/>
    </source>
</evidence>
<dbReference type="STRING" id="993689.GCA_002077135_02210"/>
<organism evidence="6 7">
    <name type="scientific">Metallibacterium scheffleri</name>
    <dbReference type="NCBI Taxonomy" id="993689"/>
    <lineage>
        <taxon>Bacteria</taxon>
        <taxon>Pseudomonadati</taxon>
        <taxon>Pseudomonadota</taxon>
        <taxon>Gammaproteobacteria</taxon>
        <taxon>Lysobacterales</taxon>
        <taxon>Rhodanobacteraceae</taxon>
        <taxon>Metallibacterium</taxon>
    </lineage>
</organism>
<dbReference type="AlphaFoldDB" id="A0A4S3KU16"/>